<keyword evidence="3" id="KW-1185">Reference proteome</keyword>
<dbReference type="GO" id="GO:0004519">
    <property type="term" value="F:endonuclease activity"/>
    <property type="evidence" value="ECO:0007669"/>
    <property type="project" value="UniProtKB-KW"/>
</dbReference>
<accession>A0A926JD06</accession>
<dbReference type="InterPro" id="IPR003615">
    <property type="entry name" value="HNH_nuc"/>
</dbReference>
<comment type="caution">
    <text evidence="2">The sequence shown here is derived from an EMBL/GenBank/DDBJ whole genome shotgun (WGS) entry which is preliminary data.</text>
</comment>
<protein>
    <submittedName>
        <fullName evidence="2">HNH endonuclease</fullName>
    </submittedName>
</protein>
<dbReference type="AlphaFoldDB" id="A0A926JD06"/>
<evidence type="ECO:0000259" key="1">
    <source>
        <dbReference type="Pfam" id="PF14279"/>
    </source>
</evidence>
<feature type="domain" description="HNH endonuclease 5" evidence="1">
    <location>
        <begin position="5"/>
        <end position="61"/>
    </location>
</feature>
<gene>
    <name evidence="2" type="ORF">H4P12_06500</name>
</gene>
<dbReference type="Pfam" id="PF14279">
    <property type="entry name" value="HNH_5"/>
    <property type="match status" value="1"/>
</dbReference>
<keyword evidence="2" id="KW-0378">Hydrolase</keyword>
<evidence type="ECO:0000313" key="2">
    <source>
        <dbReference type="EMBL" id="MBC9246368.1"/>
    </source>
</evidence>
<keyword evidence="2" id="KW-0540">Nuclease</keyword>
<dbReference type="CDD" id="cd00085">
    <property type="entry name" value="HNHc"/>
    <property type="match status" value="1"/>
</dbReference>
<reference evidence="2" key="1">
    <citation type="submission" date="2020-08" db="EMBL/GenBank/DDBJ databases">
        <title>Paracoccus amoyensis sp. nov., isolated from the surface seawater at coast of Xiamen, Fujian.</title>
        <authorList>
            <person name="Lyu L."/>
        </authorList>
    </citation>
    <scope>NUCLEOTIDE SEQUENCE</scope>
    <source>
        <strain evidence="2">11-3</strain>
    </source>
</reference>
<evidence type="ECO:0000313" key="3">
    <source>
        <dbReference type="Proteomes" id="UP000608594"/>
    </source>
</evidence>
<keyword evidence="2" id="KW-0255">Endonuclease</keyword>
<dbReference type="InterPro" id="IPR029471">
    <property type="entry name" value="HNH_5"/>
</dbReference>
<sequence length="413" mass="45747">MQKECIYCGDTKSEDQFSDEHIWPDALGGDYLPKDVWRTKVCRSCNSMAGLFVDAAFIRSWIGKAEQSTAALDYLAGLNKPAALPLSYMGHLDGAWSSNTIADHWLGPCSATIIHLRPSDNDQDWSRAYAGGDPKNNRKKPGRAYLALTSEEPFWVVVSLLSFAKHFKHAEKFVVNLVVEDTESELGDSKAHPLVQLLKKLKIRPGKPTPSESMDDFSIVNDVLEAARRGEQIKTNVTISQFADHRLLAKIALGLGFQLFGGDFTITCYAKNLRKAFREANVSKRLQLPLRGQGYFSGNPDAMLKQVLPWSGGWLLLLRVAKGQLGLHIVTPTAKTMTILICDEPTLVSRLGPEYEDGQIWLTIPPADMSVGPIPLPDYIAHQLNVSPHPELVALGSKRGDWRSLPQCRASEK</sequence>
<proteinExistence type="predicted"/>
<name>A0A926JD06_9RHOB</name>
<dbReference type="Proteomes" id="UP000608594">
    <property type="component" value="Unassembled WGS sequence"/>
</dbReference>
<organism evidence="2 3">
    <name type="scientific">Paracoccus amoyensis</name>
    <dbReference type="NCBI Taxonomy" id="2760093"/>
    <lineage>
        <taxon>Bacteria</taxon>
        <taxon>Pseudomonadati</taxon>
        <taxon>Pseudomonadota</taxon>
        <taxon>Alphaproteobacteria</taxon>
        <taxon>Rhodobacterales</taxon>
        <taxon>Paracoccaceae</taxon>
        <taxon>Paracoccus</taxon>
    </lineage>
</organism>
<dbReference type="EMBL" id="JACOQL010000002">
    <property type="protein sequence ID" value="MBC9246368.1"/>
    <property type="molecule type" value="Genomic_DNA"/>
</dbReference>